<name>A0ABZ0USZ0_9RICK</name>
<accession>A0ABZ0USZ0</accession>
<dbReference type="PANTHER" id="PTHR10815:SF5">
    <property type="entry name" value="METHYLATED-DNA--PROTEIN-CYSTEINE METHYLTRANSFERASE"/>
    <property type="match status" value="1"/>
</dbReference>
<comment type="catalytic activity">
    <reaction evidence="1">
        <text>a 4-O-methyl-thymidine in DNA + L-cysteinyl-[protein] = a thymidine in DNA + S-methyl-L-cysteinyl-[protein]</text>
        <dbReference type="Rhea" id="RHEA:53428"/>
        <dbReference type="Rhea" id="RHEA-COMP:10131"/>
        <dbReference type="Rhea" id="RHEA-COMP:10132"/>
        <dbReference type="Rhea" id="RHEA-COMP:13555"/>
        <dbReference type="Rhea" id="RHEA-COMP:13556"/>
        <dbReference type="ChEBI" id="CHEBI:29950"/>
        <dbReference type="ChEBI" id="CHEBI:82612"/>
        <dbReference type="ChEBI" id="CHEBI:137386"/>
        <dbReference type="ChEBI" id="CHEBI:137387"/>
        <dbReference type="EC" id="2.1.1.63"/>
    </reaction>
</comment>
<proteinExistence type="predicted"/>
<dbReference type="InterPro" id="IPR036388">
    <property type="entry name" value="WH-like_DNA-bd_sf"/>
</dbReference>
<keyword evidence="2" id="KW-0489">Methyltransferase</keyword>
<evidence type="ECO:0000313" key="9">
    <source>
        <dbReference type="Proteomes" id="UP001326613"/>
    </source>
</evidence>
<comment type="catalytic activity">
    <reaction evidence="6">
        <text>a 6-O-methyl-2'-deoxyguanosine in DNA + L-cysteinyl-[protein] = S-methyl-L-cysteinyl-[protein] + a 2'-deoxyguanosine in DNA</text>
        <dbReference type="Rhea" id="RHEA:24000"/>
        <dbReference type="Rhea" id="RHEA-COMP:10131"/>
        <dbReference type="Rhea" id="RHEA-COMP:10132"/>
        <dbReference type="Rhea" id="RHEA-COMP:11367"/>
        <dbReference type="Rhea" id="RHEA-COMP:11368"/>
        <dbReference type="ChEBI" id="CHEBI:29950"/>
        <dbReference type="ChEBI" id="CHEBI:82612"/>
        <dbReference type="ChEBI" id="CHEBI:85445"/>
        <dbReference type="ChEBI" id="CHEBI:85448"/>
        <dbReference type="EC" id="2.1.1.63"/>
    </reaction>
</comment>
<evidence type="ECO:0000259" key="7">
    <source>
        <dbReference type="Pfam" id="PF01035"/>
    </source>
</evidence>
<dbReference type="Pfam" id="PF01035">
    <property type="entry name" value="DNA_binding_1"/>
    <property type="match status" value="1"/>
</dbReference>
<evidence type="ECO:0000256" key="1">
    <source>
        <dbReference type="ARBA" id="ARBA00001286"/>
    </source>
</evidence>
<evidence type="ECO:0000256" key="2">
    <source>
        <dbReference type="ARBA" id="ARBA00022603"/>
    </source>
</evidence>
<dbReference type="SUPFAM" id="SSF46767">
    <property type="entry name" value="Methylated DNA-protein cysteine methyltransferase, C-terminal domain"/>
    <property type="match status" value="1"/>
</dbReference>
<keyword evidence="4" id="KW-0227">DNA damage</keyword>
<dbReference type="InterPro" id="IPR036217">
    <property type="entry name" value="MethylDNA_cys_MeTrfase_DNAb"/>
</dbReference>
<keyword evidence="9" id="KW-1185">Reference proteome</keyword>
<dbReference type="CDD" id="cd06445">
    <property type="entry name" value="ATase"/>
    <property type="match status" value="1"/>
</dbReference>
<evidence type="ECO:0000256" key="4">
    <source>
        <dbReference type="ARBA" id="ARBA00022763"/>
    </source>
</evidence>
<gene>
    <name evidence="8" type="ORF">Trichorick_00649</name>
</gene>
<dbReference type="SUPFAM" id="SSF53155">
    <property type="entry name" value="Methylated DNA-protein cysteine methyltransferase domain"/>
    <property type="match status" value="1"/>
</dbReference>
<dbReference type="PROSITE" id="PS00374">
    <property type="entry name" value="MGMT"/>
    <property type="match status" value="1"/>
</dbReference>
<dbReference type="Proteomes" id="UP001326613">
    <property type="component" value="Chromosome"/>
</dbReference>
<dbReference type="InterPro" id="IPR036631">
    <property type="entry name" value="MGMT_N_sf"/>
</dbReference>
<dbReference type="EMBL" id="CP112932">
    <property type="protein sequence ID" value="WPY00763.1"/>
    <property type="molecule type" value="Genomic_DNA"/>
</dbReference>
<dbReference type="InterPro" id="IPR014048">
    <property type="entry name" value="MethylDNA_cys_MeTrfase_DNA-bd"/>
</dbReference>
<feature type="domain" description="Methylated-DNA-[protein]-cysteine S-methyltransferase DNA binding" evidence="7">
    <location>
        <begin position="54"/>
        <end position="133"/>
    </location>
</feature>
<dbReference type="NCBIfam" id="TIGR00589">
    <property type="entry name" value="ogt"/>
    <property type="match status" value="1"/>
</dbReference>
<evidence type="ECO:0000256" key="3">
    <source>
        <dbReference type="ARBA" id="ARBA00022679"/>
    </source>
</evidence>
<dbReference type="Gene3D" id="1.10.10.10">
    <property type="entry name" value="Winged helix-like DNA-binding domain superfamily/Winged helix DNA-binding domain"/>
    <property type="match status" value="1"/>
</dbReference>
<sequence length="137" mass="15151">MGLGRECEQLQLTTTSTIIPGHTNPIASIKAELNSYFNGSSKEFKTPFHPLGSSFQNLVWSELMRIPYGQTRSYADQARAIGKQTAYRAVANANGANQIAIVIPCHRIINSNGNLGGYSGGVNRKKWLIWHENNNLF</sequence>
<keyword evidence="3" id="KW-0808">Transferase</keyword>
<reference evidence="8 9" key="1">
    <citation type="submission" date="2022-10" db="EMBL/GenBank/DDBJ databases">
        <title>Host association and intracellularity evolved multiple times independently in the Rickettsiales.</title>
        <authorList>
            <person name="Castelli M."/>
            <person name="Nardi T."/>
            <person name="Gammuto L."/>
            <person name="Bellinzona G."/>
            <person name="Sabaneyeva E."/>
            <person name="Potekhin A."/>
            <person name="Serra V."/>
            <person name="Petroni G."/>
            <person name="Sassera D."/>
        </authorList>
    </citation>
    <scope>NUCLEOTIDE SEQUENCE [LARGE SCALE GENOMIC DNA]</scope>
    <source>
        <strain evidence="8 9">Kr 154-4</strain>
    </source>
</reference>
<keyword evidence="5" id="KW-0234">DNA repair</keyword>
<evidence type="ECO:0000256" key="6">
    <source>
        <dbReference type="ARBA" id="ARBA00049348"/>
    </source>
</evidence>
<protein>
    <submittedName>
        <fullName evidence="8">Methylated-DNA--cysteine S-methyltransferase domain protein</fullName>
    </submittedName>
</protein>
<organism evidence="8 9">
    <name type="scientific">Candidatus Trichorickettsia mobilis</name>
    <dbReference type="NCBI Taxonomy" id="1346319"/>
    <lineage>
        <taxon>Bacteria</taxon>
        <taxon>Pseudomonadati</taxon>
        <taxon>Pseudomonadota</taxon>
        <taxon>Alphaproteobacteria</taxon>
        <taxon>Rickettsiales</taxon>
        <taxon>Rickettsiaceae</taxon>
        <taxon>Rickettsieae</taxon>
        <taxon>Candidatus Trichorickettsia</taxon>
    </lineage>
</organism>
<evidence type="ECO:0000256" key="5">
    <source>
        <dbReference type="ARBA" id="ARBA00023204"/>
    </source>
</evidence>
<evidence type="ECO:0000313" key="8">
    <source>
        <dbReference type="EMBL" id="WPY00763.1"/>
    </source>
</evidence>
<dbReference type="PANTHER" id="PTHR10815">
    <property type="entry name" value="METHYLATED-DNA--PROTEIN-CYSTEINE METHYLTRANSFERASE"/>
    <property type="match status" value="1"/>
</dbReference>
<dbReference type="InterPro" id="IPR001497">
    <property type="entry name" value="MethylDNA_cys_MeTrfase_AS"/>
</dbReference>